<name>A0AAD8INW8_9APIA</name>
<feature type="region of interest" description="Disordered" evidence="1">
    <location>
        <begin position="860"/>
        <end position="883"/>
    </location>
</feature>
<protein>
    <submittedName>
        <fullName evidence="2">Armadillo-like helical</fullName>
    </submittedName>
</protein>
<sequence length="1172" mass="128267">MLRVFSFSLKRRRLIPFPLLRRTFSSSPPPPTAKPPINPVETLNKPNNSSQNAPTIHHNHTITPLSSLSSSRTTLLALSATLISTFYLLSLTRPDPPDSQPDHNNNPLTHDFQHAINRIINKMKQTGVAATVLWKSLTSVLCSANYEVRSGFESKVAALLADIAAANESRRVAIVGAGGGAVVDWLIQMVARTGDSCGTQAESARALAYLIADPNVCEAVFERPHVVPNLLRFIFSTQPSKKQKRRSSFDSSDSLKGKSMLVAAIMDIVIANCESADKVVFKPSLPGNAEMRDIAAAIEVIEEGGLHLDEAPGSDEDGDSEIKGIGIKVLGGTSVLGLARNDSLSQASLSSAAIPGLWDDLHSQHIAVPFAAWALANWAMASEANRSHIQELDCDGNAVMTALIAPERSVKWHGSLVARLLLEDQNLPLNESVPDWCFSLLSTVSQASKAVDIPLTQMALSAFLISIKRSPEAQKVVMEKGLHQMRETVKRTTKHKPTQEALAKVLELLSTGDMHMSLEESQKWSAILFPWVFDETSTVAMRSSAINILSCILEDHGPFSVPISQGWLAILLTDILGSQKTKSKGSKQPKSGQVKTQIYQSNIVAATQIANQLTDAVVNLAGNQLGTATESDDSFPLADLLSLEPFVGPFKSLNKDNLSKTNAADSAIATLKGIKALTDICSEDPLCQNKMVDFGVLCLLRRFLLQDDYEKLAANETYDASRAMEAQERIPNVSGEHTNANSTGSTSVRVPPTAHIRRHSARLLNILSVLPNVQKVILEDKTWREWLENCANGKVTGSNDLKTQSYARAILLNVLCNDPNVRDPVNGDITDKKNTCSQFTDMIYLINPEKPHWKCPEQIYESPTKKQDSRTAGDGDYVDSGDKPLARVANDSNLSTADGESCKISDNPNLDVVFVHGLRGGPFKTWRLSEDKSSTKSGLVEKIDEEAGKQGTFWPGEWLSSDFPYARMFTLRYKTNLTQWSGASLPLQEVSAMLLEKLIAAGIGNRPVVFVTHSMGGLVVKQMLDQAKAKHDNLVKNTVGIVFYSCPHFGSKVADMPWRMGYVLRPAPTIGELRSGSPRLIELNNFIRQLHKKGALDVLSFCETKVTPIVEGYGGWALRMEIVPIESAYPGFGKRVVLESTDHVNSCKPLSRIDPSYKETLDFLYTLKKHKS</sequence>
<reference evidence="2" key="2">
    <citation type="submission" date="2023-05" db="EMBL/GenBank/DDBJ databases">
        <authorList>
            <person name="Schelkunov M.I."/>
        </authorList>
    </citation>
    <scope>NUCLEOTIDE SEQUENCE</scope>
    <source>
        <strain evidence="2">Hsosn_3</strain>
        <tissue evidence="2">Leaf</tissue>
    </source>
</reference>
<accession>A0AAD8INW8</accession>
<feature type="compositionally biased region" description="Pro residues" evidence="1">
    <location>
        <begin position="27"/>
        <end position="38"/>
    </location>
</feature>
<reference evidence="2" key="1">
    <citation type="submission" date="2023-02" db="EMBL/GenBank/DDBJ databases">
        <title>Genome of toxic invasive species Heracleum sosnowskyi carries increased number of genes despite the absence of recent whole-genome duplications.</title>
        <authorList>
            <person name="Schelkunov M."/>
            <person name="Shtratnikova V."/>
            <person name="Makarenko M."/>
            <person name="Klepikova A."/>
            <person name="Omelchenko D."/>
            <person name="Novikova G."/>
            <person name="Obukhova E."/>
            <person name="Bogdanov V."/>
            <person name="Penin A."/>
            <person name="Logacheva M."/>
        </authorList>
    </citation>
    <scope>NUCLEOTIDE SEQUENCE</scope>
    <source>
        <strain evidence="2">Hsosn_3</strain>
        <tissue evidence="2">Leaf</tissue>
    </source>
</reference>
<dbReference type="Gene3D" id="3.40.50.1820">
    <property type="entry name" value="alpha/beta hydrolase"/>
    <property type="match status" value="1"/>
</dbReference>
<dbReference type="Proteomes" id="UP001237642">
    <property type="component" value="Unassembled WGS sequence"/>
</dbReference>
<dbReference type="Gene3D" id="1.25.10.10">
    <property type="entry name" value="Leucine-rich Repeat Variant"/>
    <property type="match status" value="1"/>
</dbReference>
<evidence type="ECO:0000313" key="3">
    <source>
        <dbReference type="Proteomes" id="UP001237642"/>
    </source>
</evidence>
<dbReference type="InterPro" id="IPR011989">
    <property type="entry name" value="ARM-like"/>
</dbReference>
<dbReference type="PANTHER" id="PTHR48202:SF1">
    <property type="entry name" value="ALPHA_BETA-HYDROLASES SUPERFAMILY PROTEIN"/>
    <property type="match status" value="1"/>
</dbReference>
<gene>
    <name evidence="2" type="ORF">POM88_017570</name>
</gene>
<organism evidence="2 3">
    <name type="scientific">Heracleum sosnowskyi</name>
    <dbReference type="NCBI Taxonomy" id="360622"/>
    <lineage>
        <taxon>Eukaryota</taxon>
        <taxon>Viridiplantae</taxon>
        <taxon>Streptophyta</taxon>
        <taxon>Embryophyta</taxon>
        <taxon>Tracheophyta</taxon>
        <taxon>Spermatophyta</taxon>
        <taxon>Magnoliopsida</taxon>
        <taxon>eudicotyledons</taxon>
        <taxon>Gunneridae</taxon>
        <taxon>Pentapetalae</taxon>
        <taxon>asterids</taxon>
        <taxon>campanulids</taxon>
        <taxon>Apiales</taxon>
        <taxon>Apiaceae</taxon>
        <taxon>Apioideae</taxon>
        <taxon>apioid superclade</taxon>
        <taxon>Tordylieae</taxon>
        <taxon>Tordyliinae</taxon>
        <taxon>Heracleum</taxon>
    </lineage>
</organism>
<dbReference type="InterPro" id="IPR016024">
    <property type="entry name" value="ARM-type_fold"/>
</dbReference>
<feature type="compositionally biased region" description="Polar residues" evidence="1">
    <location>
        <begin position="44"/>
        <end position="54"/>
    </location>
</feature>
<evidence type="ECO:0000313" key="2">
    <source>
        <dbReference type="EMBL" id="KAK1389392.1"/>
    </source>
</evidence>
<keyword evidence="3" id="KW-1185">Reference proteome</keyword>
<dbReference type="AlphaFoldDB" id="A0AAD8INW8"/>
<dbReference type="SUPFAM" id="SSF48371">
    <property type="entry name" value="ARM repeat"/>
    <property type="match status" value="1"/>
</dbReference>
<comment type="caution">
    <text evidence="2">The sequence shown here is derived from an EMBL/GenBank/DDBJ whole genome shotgun (WGS) entry which is preliminary data.</text>
</comment>
<feature type="compositionally biased region" description="Basic and acidic residues" evidence="1">
    <location>
        <begin position="863"/>
        <end position="873"/>
    </location>
</feature>
<dbReference type="PANTHER" id="PTHR48202">
    <property type="entry name" value="ALPHA/BETA-HYDROLASES SUPERFAMILY PROTEIN"/>
    <property type="match status" value="1"/>
</dbReference>
<dbReference type="InterPro" id="IPR029058">
    <property type="entry name" value="AB_hydrolase_fold"/>
</dbReference>
<feature type="region of interest" description="Disordered" evidence="1">
    <location>
        <begin position="22"/>
        <end position="58"/>
    </location>
</feature>
<dbReference type="EMBL" id="JAUIZM010000004">
    <property type="protein sequence ID" value="KAK1389392.1"/>
    <property type="molecule type" value="Genomic_DNA"/>
</dbReference>
<evidence type="ECO:0000256" key="1">
    <source>
        <dbReference type="SAM" id="MobiDB-lite"/>
    </source>
</evidence>
<proteinExistence type="predicted"/>
<dbReference type="SUPFAM" id="SSF53474">
    <property type="entry name" value="alpha/beta-Hydrolases"/>
    <property type="match status" value="1"/>
</dbReference>